<feature type="compositionally biased region" description="Low complexity" evidence="1">
    <location>
        <begin position="209"/>
        <end position="221"/>
    </location>
</feature>
<name>A0AAD6J284_DREDA</name>
<keyword evidence="3" id="KW-1185">Reference proteome</keyword>
<reference evidence="2" key="1">
    <citation type="submission" date="2023-01" db="EMBL/GenBank/DDBJ databases">
        <title>The chitinases involved in constricting ring structure development in the nematode-trapping fungus Drechslerella dactyloides.</title>
        <authorList>
            <person name="Wang R."/>
            <person name="Zhang L."/>
            <person name="Tang P."/>
            <person name="Li S."/>
            <person name="Liang L."/>
        </authorList>
    </citation>
    <scope>NUCLEOTIDE SEQUENCE</scope>
    <source>
        <strain evidence="2">YMF1.00031</strain>
    </source>
</reference>
<sequence length="657" mass="72598">MKGLDWRQNWVTELRQQLQPQPSFRSSVGAWCQWTGGWAQLRYSTAGIAVILNRNPTTMATALLSSESYQDPVLEAEGCSAKNFNLGHTESLLGGDNARQLIAAITSVLDQRPDLELASKTSDARGSTTGDMKRQLCDVMSQMLWVANPGLAASLVGRADRVARNRWVVYQTVLRIRRDRKNRRVSVAAAGTAGATAGGNTAGNAGVAGSPAGAPGVQQGSGPVGGGAQALAANQGGPAGHLESQSAPAPQTGPAMEILDARPWERFEAVGVVYRRVDMRAEESEEAFLGTLDDYNRNLGAISRSRIELAERVVLVRRGSTSYGKQRVRRFKTGMSIPVDLTPACEGVVLPKKRARPIGELPSILQLTPENHHIHDQERYETVGDFLDNNGTIKQAAKRQCVDNLTPCSMSEAPIVRIRERPELAALISRGTTDPELIQDEVCPALPPALSPSSSTRIDAAIAKYREHMDATIARYKEYTDAKLARYREYVDAKIARSEARMDRRWGVLKEKVTDNVETLHKRESWPPLDSHHSAVSLHCFAERIREYQLYGRNNLKQFREREDPTAASLIRKCSNGEIRKEVYSVPAADVAQALLATKSQYTEAEWMLAKYQFYQKVKAKLIPAVEQGLGRGESGEGRNPRHWFEAQFHAEDFEEE</sequence>
<accession>A0AAD6J284</accession>
<proteinExistence type="predicted"/>
<dbReference type="AlphaFoldDB" id="A0AAD6J284"/>
<evidence type="ECO:0000256" key="1">
    <source>
        <dbReference type="SAM" id="MobiDB-lite"/>
    </source>
</evidence>
<dbReference type="EMBL" id="JAQGDS010000002">
    <property type="protein sequence ID" value="KAJ6263000.1"/>
    <property type="molecule type" value="Genomic_DNA"/>
</dbReference>
<evidence type="ECO:0000313" key="3">
    <source>
        <dbReference type="Proteomes" id="UP001221413"/>
    </source>
</evidence>
<gene>
    <name evidence="2" type="ORF">Dda_1558</name>
</gene>
<feature type="region of interest" description="Disordered" evidence="1">
    <location>
        <begin position="209"/>
        <end position="254"/>
    </location>
</feature>
<protein>
    <submittedName>
        <fullName evidence="2">Uncharacterized protein</fullName>
    </submittedName>
</protein>
<organism evidence="2 3">
    <name type="scientific">Drechslerella dactyloides</name>
    <name type="common">Nematode-trapping fungus</name>
    <name type="synonym">Arthrobotrys dactyloides</name>
    <dbReference type="NCBI Taxonomy" id="74499"/>
    <lineage>
        <taxon>Eukaryota</taxon>
        <taxon>Fungi</taxon>
        <taxon>Dikarya</taxon>
        <taxon>Ascomycota</taxon>
        <taxon>Pezizomycotina</taxon>
        <taxon>Orbiliomycetes</taxon>
        <taxon>Orbiliales</taxon>
        <taxon>Orbiliaceae</taxon>
        <taxon>Drechslerella</taxon>
    </lineage>
</organism>
<evidence type="ECO:0000313" key="2">
    <source>
        <dbReference type="EMBL" id="KAJ6263000.1"/>
    </source>
</evidence>
<comment type="caution">
    <text evidence="2">The sequence shown here is derived from an EMBL/GenBank/DDBJ whole genome shotgun (WGS) entry which is preliminary data.</text>
</comment>
<dbReference type="Proteomes" id="UP001221413">
    <property type="component" value="Unassembled WGS sequence"/>
</dbReference>